<feature type="domain" description="Nucleoside phosphorylase" evidence="6">
    <location>
        <begin position="2"/>
        <end position="241"/>
    </location>
</feature>
<dbReference type="EC" id="3.2.2.9" evidence="2"/>
<evidence type="ECO:0000313" key="8">
    <source>
        <dbReference type="Proteomes" id="UP000184109"/>
    </source>
</evidence>
<evidence type="ECO:0000256" key="3">
    <source>
        <dbReference type="ARBA" id="ARBA00022605"/>
    </source>
</evidence>
<dbReference type="AlphaFoldDB" id="A0A1M5W5Q5"/>
<keyword evidence="5" id="KW-0486">Methionine biosynthesis</keyword>
<dbReference type="Gene3D" id="3.40.50.1580">
    <property type="entry name" value="Nucleoside phosphorylase domain"/>
    <property type="match status" value="1"/>
</dbReference>
<dbReference type="GO" id="GO:0019284">
    <property type="term" value="P:L-methionine salvage from S-adenosylmethionine"/>
    <property type="evidence" value="ECO:0007669"/>
    <property type="project" value="TreeGrafter"/>
</dbReference>
<sequence>MIGIISAMHDELAELLDILQDKKTVVLGNREYHTGNITNQKVVIVFSKWGKVAAAITTTQLISSFKPTKIIFSGVAGAINPTLNIGDIVYGTSLIQHDMDATPLFPKFEIPLLGKSTIETIVDEKLYQCVEEFNNQYYEYVSPEEANEFGIKSPKIIKGIIASGDEFISDNIKQKQLQNDIPDLQCVEMEGAAVAQVCDEYKIPFHIIRIISDKADHSAHIDFPAFTKQIASKYAKGILENYCS</sequence>
<dbReference type="InterPro" id="IPR000845">
    <property type="entry name" value="Nucleoside_phosphorylase_d"/>
</dbReference>
<dbReference type="GO" id="GO:0008782">
    <property type="term" value="F:adenosylhomocysteine nucleosidase activity"/>
    <property type="evidence" value="ECO:0007669"/>
    <property type="project" value="UniProtKB-EC"/>
</dbReference>
<evidence type="ECO:0000256" key="5">
    <source>
        <dbReference type="ARBA" id="ARBA00023167"/>
    </source>
</evidence>
<dbReference type="NCBIfam" id="TIGR01704">
    <property type="entry name" value="MTA_SAH-Nsdase"/>
    <property type="match status" value="1"/>
</dbReference>
<dbReference type="NCBIfam" id="NF004079">
    <property type="entry name" value="PRK05584.1"/>
    <property type="match status" value="1"/>
</dbReference>
<dbReference type="GO" id="GO:0008930">
    <property type="term" value="F:methylthioadenosine nucleosidase activity"/>
    <property type="evidence" value="ECO:0007669"/>
    <property type="project" value="InterPro"/>
</dbReference>
<dbReference type="SUPFAM" id="SSF53167">
    <property type="entry name" value="Purine and uridine phosphorylases"/>
    <property type="match status" value="1"/>
</dbReference>
<organism evidence="7 8">
    <name type="scientific">Wenyingzhuangia marina</name>
    <dbReference type="NCBI Taxonomy" id="1195760"/>
    <lineage>
        <taxon>Bacteria</taxon>
        <taxon>Pseudomonadati</taxon>
        <taxon>Bacteroidota</taxon>
        <taxon>Flavobacteriia</taxon>
        <taxon>Flavobacteriales</taxon>
        <taxon>Flavobacteriaceae</taxon>
        <taxon>Wenyingzhuangia</taxon>
    </lineage>
</organism>
<dbReference type="PANTHER" id="PTHR46832">
    <property type="entry name" value="5'-METHYLTHIOADENOSINE/S-ADENOSYLHOMOCYSTEINE NUCLEOSIDASE"/>
    <property type="match status" value="1"/>
</dbReference>
<dbReference type="GO" id="GO:0019509">
    <property type="term" value="P:L-methionine salvage from methylthioadenosine"/>
    <property type="evidence" value="ECO:0007669"/>
    <property type="project" value="UniProtKB-UniPathway"/>
</dbReference>
<dbReference type="STRING" id="1195760.SAMN05444281_2243"/>
<reference evidence="8" key="1">
    <citation type="submission" date="2016-11" db="EMBL/GenBank/DDBJ databases">
        <authorList>
            <person name="Varghese N."/>
            <person name="Submissions S."/>
        </authorList>
    </citation>
    <scope>NUCLEOTIDE SEQUENCE [LARGE SCALE GENOMIC DNA]</scope>
    <source>
        <strain evidence="8">DSM 100572</strain>
    </source>
</reference>
<dbReference type="CDD" id="cd09008">
    <property type="entry name" value="MTAN"/>
    <property type="match status" value="1"/>
</dbReference>
<dbReference type="PANTHER" id="PTHR46832:SF1">
    <property type="entry name" value="5'-METHYLTHIOADENOSINE_S-ADENOSYLHOMOCYSTEINE NUCLEOSIDASE"/>
    <property type="match status" value="1"/>
</dbReference>
<accession>A0A1M5W5Q5</accession>
<keyword evidence="3" id="KW-0028">Amino-acid biosynthesis</keyword>
<evidence type="ECO:0000256" key="2">
    <source>
        <dbReference type="ARBA" id="ARBA00011974"/>
    </source>
</evidence>
<dbReference type="GO" id="GO:0009164">
    <property type="term" value="P:nucleoside catabolic process"/>
    <property type="evidence" value="ECO:0007669"/>
    <property type="project" value="InterPro"/>
</dbReference>
<dbReference type="GO" id="GO:0005829">
    <property type="term" value="C:cytosol"/>
    <property type="evidence" value="ECO:0007669"/>
    <property type="project" value="TreeGrafter"/>
</dbReference>
<dbReference type="RefSeq" id="WP_073121515.1">
    <property type="nucleotide sequence ID" value="NZ_BMEN01000004.1"/>
</dbReference>
<name>A0A1M5W5Q5_9FLAO</name>
<gene>
    <name evidence="7" type="ORF">SAMN05444281_2243</name>
</gene>
<dbReference type="UniPathway" id="UPA00904">
    <property type="reaction ID" value="UER00871"/>
</dbReference>
<evidence type="ECO:0000313" key="7">
    <source>
        <dbReference type="EMBL" id="SHH82800.1"/>
    </source>
</evidence>
<comment type="pathway">
    <text evidence="1">Amino-acid biosynthesis; L-methionine biosynthesis via salvage pathway; S-methyl-5-thio-alpha-D-ribose 1-phosphate from S-methyl-5'-thioadenosine (hydrolase route): step 1/2.</text>
</comment>
<evidence type="ECO:0000259" key="6">
    <source>
        <dbReference type="Pfam" id="PF01048"/>
    </source>
</evidence>
<dbReference type="Proteomes" id="UP000184109">
    <property type="component" value="Unassembled WGS sequence"/>
</dbReference>
<keyword evidence="4" id="KW-0378">Hydrolase</keyword>
<dbReference type="EMBL" id="FQXQ01000004">
    <property type="protein sequence ID" value="SHH82800.1"/>
    <property type="molecule type" value="Genomic_DNA"/>
</dbReference>
<keyword evidence="8" id="KW-1185">Reference proteome</keyword>
<evidence type="ECO:0000256" key="1">
    <source>
        <dbReference type="ARBA" id="ARBA00004945"/>
    </source>
</evidence>
<evidence type="ECO:0000256" key="4">
    <source>
        <dbReference type="ARBA" id="ARBA00022801"/>
    </source>
</evidence>
<dbReference type="Pfam" id="PF01048">
    <property type="entry name" value="PNP_UDP_1"/>
    <property type="match status" value="1"/>
</dbReference>
<dbReference type="InterPro" id="IPR035994">
    <property type="entry name" value="Nucleoside_phosphorylase_sf"/>
</dbReference>
<dbReference type="OrthoDB" id="9792278at2"/>
<dbReference type="InterPro" id="IPR010049">
    <property type="entry name" value="MTA_SAH_Nsdase"/>
</dbReference>
<proteinExistence type="predicted"/>
<protein>
    <recommendedName>
        <fullName evidence="2">adenosylhomocysteine nucleosidase</fullName>
        <ecNumber evidence="2">3.2.2.9</ecNumber>
    </recommendedName>
</protein>